<evidence type="ECO:0000256" key="3">
    <source>
        <dbReference type="ARBA" id="ARBA00007970"/>
    </source>
</evidence>
<evidence type="ECO:0000256" key="2">
    <source>
        <dbReference type="ARBA" id="ARBA00005011"/>
    </source>
</evidence>
<comment type="similarity">
    <text evidence="3 9">Belongs to the class-II pyridoxal-phosphate-dependent aminotransferase family. Histidinol-phosphate aminotransferase subfamily.</text>
</comment>
<organism evidence="11 12">
    <name type="scientific">Candidatus Rhodobacter oscarellae</name>
    <dbReference type="NCBI Taxonomy" id="1675527"/>
    <lineage>
        <taxon>Bacteria</taxon>
        <taxon>Pseudomonadati</taxon>
        <taxon>Pseudomonadota</taxon>
        <taxon>Alphaproteobacteria</taxon>
        <taxon>Rhodobacterales</taxon>
        <taxon>Rhodobacter group</taxon>
        <taxon>Rhodobacter</taxon>
    </lineage>
</organism>
<gene>
    <name evidence="9" type="primary">hisC</name>
    <name evidence="11" type="ORF">AIOL_000168</name>
</gene>
<proteinExistence type="inferred from homology"/>
<keyword evidence="7 9" id="KW-0663">Pyridoxal phosphate</keyword>
<keyword evidence="6 9" id="KW-0808">Transferase</keyword>
<dbReference type="PATRIC" id="fig|1675527.3.peg.204"/>
<dbReference type="EC" id="2.6.1.9" evidence="9"/>
<dbReference type="OrthoDB" id="9809616at2"/>
<dbReference type="InterPro" id="IPR015424">
    <property type="entry name" value="PyrdxlP-dep_Trfase"/>
</dbReference>
<dbReference type="RefSeq" id="WP_049641150.1">
    <property type="nucleotide sequence ID" value="NZ_LFTY01000001.1"/>
</dbReference>
<protein>
    <recommendedName>
        <fullName evidence="9">Histidinol-phosphate aminotransferase</fullName>
        <ecNumber evidence="9">2.6.1.9</ecNumber>
    </recommendedName>
    <alternativeName>
        <fullName evidence="9">Imidazole acetol-phosphate transaminase</fullName>
    </alternativeName>
</protein>
<evidence type="ECO:0000256" key="8">
    <source>
        <dbReference type="ARBA" id="ARBA00047481"/>
    </source>
</evidence>
<comment type="catalytic activity">
    <reaction evidence="8 9">
        <text>L-histidinol phosphate + 2-oxoglutarate = 3-(imidazol-4-yl)-2-oxopropyl phosphate + L-glutamate</text>
        <dbReference type="Rhea" id="RHEA:23744"/>
        <dbReference type="ChEBI" id="CHEBI:16810"/>
        <dbReference type="ChEBI" id="CHEBI:29985"/>
        <dbReference type="ChEBI" id="CHEBI:57766"/>
        <dbReference type="ChEBI" id="CHEBI:57980"/>
        <dbReference type="EC" id="2.6.1.9"/>
    </reaction>
</comment>
<dbReference type="EMBL" id="LFTY01000001">
    <property type="protein sequence ID" value="KMW60018.1"/>
    <property type="molecule type" value="Genomic_DNA"/>
</dbReference>
<dbReference type="Proteomes" id="UP000037178">
    <property type="component" value="Unassembled WGS sequence"/>
</dbReference>
<evidence type="ECO:0000256" key="4">
    <source>
        <dbReference type="ARBA" id="ARBA00011738"/>
    </source>
</evidence>
<evidence type="ECO:0000259" key="10">
    <source>
        <dbReference type="Pfam" id="PF00155"/>
    </source>
</evidence>
<evidence type="ECO:0000256" key="9">
    <source>
        <dbReference type="HAMAP-Rule" id="MF_01023"/>
    </source>
</evidence>
<dbReference type="Pfam" id="PF00155">
    <property type="entry name" value="Aminotran_1_2"/>
    <property type="match status" value="1"/>
</dbReference>
<dbReference type="NCBIfam" id="TIGR01141">
    <property type="entry name" value="hisC"/>
    <property type="match status" value="1"/>
</dbReference>
<dbReference type="InterPro" id="IPR050106">
    <property type="entry name" value="HistidinolP_aminotransfase"/>
</dbReference>
<dbReference type="CDD" id="cd00609">
    <property type="entry name" value="AAT_like"/>
    <property type="match status" value="1"/>
</dbReference>
<evidence type="ECO:0000256" key="6">
    <source>
        <dbReference type="ARBA" id="ARBA00022679"/>
    </source>
</evidence>
<feature type="modified residue" description="N6-(pyridoxal phosphate)lysine" evidence="9">
    <location>
        <position position="217"/>
    </location>
</feature>
<dbReference type="Gene3D" id="3.40.640.10">
    <property type="entry name" value="Type I PLP-dependent aspartate aminotransferase-like (Major domain)"/>
    <property type="match status" value="1"/>
</dbReference>
<dbReference type="InterPro" id="IPR015421">
    <property type="entry name" value="PyrdxlP-dep_Trfase_major"/>
</dbReference>
<evidence type="ECO:0000313" key="11">
    <source>
        <dbReference type="EMBL" id="KMW60018.1"/>
    </source>
</evidence>
<keyword evidence="12" id="KW-1185">Reference proteome</keyword>
<evidence type="ECO:0000256" key="5">
    <source>
        <dbReference type="ARBA" id="ARBA00022576"/>
    </source>
</evidence>
<dbReference type="AlphaFoldDB" id="A0A0J9H2W1"/>
<evidence type="ECO:0000256" key="1">
    <source>
        <dbReference type="ARBA" id="ARBA00001933"/>
    </source>
</evidence>
<comment type="cofactor">
    <cofactor evidence="1 9">
        <name>pyridoxal 5'-phosphate</name>
        <dbReference type="ChEBI" id="CHEBI:597326"/>
    </cofactor>
</comment>
<dbReference type="Gene3D" id="3.90.1150.10">
    <property type="entry name" value="Aspartate Aminotransferase, domain 1"/>
    <property type="match status" value="1"/>
</dbReference>
<keyword evidence="9" id="KW-0028">Amino-acid biosynthesis</keyword>
<sequence length="360" mass="38686">MAVTPQPGILEIELYQGGASHAPGVENVTKLSSNENPFGASDETRAAIVASAHNIHRYPSTDHRPLREAIAEVHGLDVDKIICGVGSDEILTLICQAYAGPGDEVLYTEHGFSMYPILARMAGATPVAVPERDRQVDVDALLARAGAKTRVVFLTNPGNPTSTMISGREVKRLAKGLPVDCLLVMDGAYVEYVEGFDGNVKLVEARDDVVMTRTFSKIYGLGGMRVGWGYAPQGVIDVLNRVRGPFNLSNTALAAAEAAMRDQAWVNKCRAENTRLREWMGNALAEIGVPSDASCTNFVLARFADTQEANGAEAHLRGQGLLVRKTAGYGLPHCLRITVGDEPACRQVVAAIRAFKDNLS</sequence>
<dbReference type="InterPro" id="IPR005861">
    <property type="entry name" value="HisP_aminotrans"/>
</dbReference>
<dbReference type="PANTHER" id="PTHR43643:SF3">
    <property type="entry name" value="HISTIDINOL-PHOSPHATE AMINOTRANSFERASE"/>
    <property type="match status" value="1"/>
</dbReference>
<accession>A0A0J9H2W1</accession>
<dbReference type="PANTHER" id="PTHR43643">
    <property type="entry name" value="HISTIDINOL-PHOSPHATE AMINOTRANSFERASE 2"/>
    <property type="match status" value="1"/>
</dbReference>
<dbReference type="GO" id="GO:0004400">
    <property type="term" value="F:histidinol-phosphate transaminase activity"/>
    <property type="evidence" value="ECO:0007669"/>
    <property type="project" value="UniProtKB-UniRule"/>
</dbReference>
<dbReference type="UniPathway" id="UPA00031">
    <property type="reaction ID" value="UER00012"/>
</dbReference>
<dbReference type="InterPro" id="IPR015422">
    <property type="entry name" value="PyrdxlP-dep_Trfase_small"/>
</dbReference>
<comment type="pathway">
    <text evidence="2 9">Amino-acid biosynthesis; L-histidine biosynthesis; L-histidine from 5-phospho-alpha-D-ribose 1-diphosphate: step 7/9.</text>
</comment>
<keyword evidence="9" id="KW-0368">Histidine biosynthesis</keyword>
<evidence type="ECO:0000313" key="12">
    <source>
        <dbReference type="Proteomes" id="UP000037178"/>
    </source>
</evidence>
<dbReference type="GO" id="GO:0000105">
    <property type="term" value="P:L-histidine biosynthetic process"/>
    <property type="evidence" value="ECO:0007669"/>
    <property type="project" value="UniProtKB-UniRule"/>
</dbReference>
<reference evidence="11 12" key="1">
    <citation type="submission" date="2015-06" db="EMBL/GenBank/DDBJ databases">
        <title>Draft genome sequence of an Alphaproteobacteria species associated to the Mediterranean sponge Oscarella lobularis.</title>
        <authorList>
            <person name="Jourda C."/>
            <person name="Santini S."/>
            <person name="Claverie J.-M."/>
        </authorList>
    </citation>
    <scope>NUCLEOTIDE SEQUENCE [LARGE SCALE GENOMIC DNA]</scope>
    <source>
        <strain evidence="11">IGS</strain>
    </source>
</reference>
<dbReference type="STRING" id="1675527.AIOL_000168"/>
<name>A0A0J9H2W1_9RHOB</name>
<comment type="caution">
    <text evidence="11">The sequence shown here is derived from an EMBL/GenBank/DDBJ whole genome shotgun (WGS) entry which is preliminary data.</text>
</comment>
<dbReference type="SUPFAM" id="SSF53383">
    <property type="entry name" value="PLP-dependent transferases"/>
    <property type="match status" value="1"/>
</dbReference>
<feature type="domain" description="Aminotransferase class I/classII large" evidence="10">
    <location>
        <begin position="27"/>
        <end position="352"/>
    </location>
</feature>
<dbReference type="HAMAP" id="MF_01023">
    <property type="entry name" value="HisC_aminotrans_2"/>
    <property type="match status" value="1"/>
</dbReference>
<dbReference type="InterPro" id="IPR004839">
    <property type="entry name" value="Aminotransferase_I/II_large"/>
</dbReference>
<dbReference type="GO" id="GO:0030170">
    <property type="term" value="F:pyridoxal phosphate binding"/>
    <property type="evidence" value="ECO:0007669"/>
    <property type="project" value="InterPro"/>
</dbReference>
<keyword evidence="5 9" id="KW-0032">Aminotransferase</keyword>
<evidence type="ECO:0000256" key="7">
    <source>
        <dbReference type="ARBA" id="ARBA00022898"/>
    </source>
</evidence>
<comment type="subunit">
    <text evidence="4 9">Homodimer.</text>
</comment>